<evidence type="ECO:0000256" key="1">
    <source>
        <dbReference type="SAM" id="Coils"/>
    </source>
</evidence>
<comment type="caution">
    <text evidence="3">The sequence shown here is derived from an EMBL/GenBank/DDBJ whole genome shotgun (WGS) entry which is preliminary data.</text>
</comment>
<protein>
    <submittedName>
        <fullName evidence="3">S-layer homology domain-containing protein</fullName>
    </submittedName>
</protein>
<organism evidence="3 4">
    <name type="scientific">Sphaerospermopsis aphanizomenoides LEGE 00250</name>
    <dbReference type="NCBI Taxonomy" id="2777972"/>
    <lineage>
        <taxon>Bacteria</taxon>
        <taxon>Bacillati</taxon>
        <taxon>Cyanobacteriota</taxon>
        <taxon>Cyanophyceae</taxon>
        <taxon>Nostocales</taxon>
        <taxon>Aphanizomenonaceae</taxon>
        <taxon>Sphaerospermopsis</taxon>
        <taxon>Sphaerospermopsis aphanizomenoides</taxon>
    </lineage>
</organism>
<dbReference type="Pfam" id="PF00395">
    <property type="entry name" value="SLH"/>
    <property type="match status" value="1"/>
</dbReference>
<dbReference type="PROSITE" id="PS51272">
    <property type="entry name" value="SLH"/>
    <property type="match status" value="1"/>
</dbReference>
<dbReference type="InterPro" id="IPR051465">
    <property type="entry name" value="Cell_Envelope_Struct_Comp"/>
</dbReference>
<evidence type="ECO:0000313" key="3">
    <source>
        <dbReference type="EMBL" id="MBE9238790.1"/>
    </source>
</evidence>
<dbReference type="NCBIfam" id="NF033921">
    <property type="entry name" value="por_somb"/>
    <property type="match status" value="1"/>
</dbReference>
<name>A0ABR9VKN6_9CYAN</name>
<feature type="coiled-coil region" evidence="1">
    <location>
        <begin position="84"/>
        <end position="137"/>
    </location>
</feature>
<dbReference type="PANTHER" id="PTHR43308">
    <property type="entry name" value="OUTER MEMBRANE PROTEIN ALPHA-RELATED"/>
    <property type="match status" value="1"/>
</dbReference>
<keyword evidence="1" id="KW-0175">Coiled coil</keyword>
<reference evidence="3 4" key="1">
    <citation type="submission" date="2020-10" db="EMBL/GenBank/DDBJ databases">
        <authorList>
            <person name="Castelo-Branco R."/>
            <person name="Eusebio N."/>
            <person name="Adriana R."/>
            <person name="Vieira A."/>
            <person name="Brugerolle De Fraissinette N."/>
            <person name="Rezende De Castro R."/>
            <person name="Schneider M.P."/>
            <person name="Vasconcelos V."/>
            <person name="Leao P.N."/>
        </authorList>
    </citation>
    <scope>NUCLEOTIDE SEQUENCE [LARGE SCALE GENOMIC DNA]</scope>
    <source>
        <strain evidence="3 4">LEGE 00250</strain>
    </source>
</reference>
<dbReference type="Proteomes" id="UP000606776">
    <property type="component" value="Unassembled WGS sequence"/>
</dbReference>
<dbReference type="InterPro" id="IPR001119">
    <property type="entry name" value="SLH_dom"/>
</dbReference>
<dbReference type="PANTHER" id="PTHR43308:SF1">
    <property type="entry name" value="OUTER MEMBRANE PROTEIN ALPHA"/>
    <property type="match status" value="1"/>
</dbReference>
<evidence type="ECO:0000313" key="4">
    <source>
        <dbReference type="Proteomes" id="UP000606776"/>
    </source>
</evidence>
<sequence>MSKTQWKALALSLAAILTTIILVITTTATTTFAQVTSVSQFRDVNPTDYYFQALQSLTERYGCVAQYPDGTFGSNRALTRGEFAEQLNACLDRVNELIATATAEVPHERIDNLESRLTQLQQKLESIHQTNPNQQNEPI</sequence>
<keyword evidence="4" id="KW-1185">Reference proteome</keyword>
<gene>
    <name evidence="3" type="ORF">IQ227_22910</name>
</gene>
<dbReference type="InterPro" id="IPR047684">
    <property type="entry name" value="Por_som-like"/>
</dbReference>
<feature type="domain" description="SLH" evidence="2">
    <location>
        <begin position="37"/>
        <end position="101"/>
    </location>
</feature>
<proteinExistence type="predicted"/>
<evidence type="ECO:0000259" key="2">
    <source>
        <dbReference type="PROSITE" id="PS51272"/>
    </source>
</evidence>
<dbReference type="EMBL" id="JADEWB010000211">
    <property type="protein sequence ID" value="MBE9238790.1"/>
    <property type="molecule type" value="Genomic_DNA"/>
</dbReference>
<accession>A0ABR9VKN6</accession>